<dbReference type="Proteomes" id="UP000196320">
    <property type="component" value="Unassembled WGS sequence"/>
</dbReference>
<organism evidence="1 2">
    <name type="scientific">Microbacterium esteraromaticum</name>
    <dbReference type="NCBI Taxonomy" id="57043"/>
    <lineage>
        <taxon>Bacteria</taxon>
        <taxon>Bacillati</taxon>
        <taxon>Actinomycetota</taxon>
        <taxon>Actinomycetes</taxon>
        <taxon>Micrococcales</taxon>
        <taxon>Microbacteriaceae</taxon>
        <taxon>Microbacterium</taxon>
    </lineage>
</organism>
<evidence type="ECO:0000313" key="2">
    <source>
        <dbReference type="Proteomes" id="UP000196320"/>
    </source>
</evidence>
<dbReference type="AlphaFoldDB" id="A0A1R4K9N2"/>
<dbReference type="InterPro" id="IPR025101">
    <property type="entry name" value="DUF4012"/>
</dbReference>
<evidence type="ECO:0000313" key="1">
    <source>
        <dbReference type="EMBL" id="SJN40884.1"/>
    </source>
</evidence>
<reference evidence="1 2" key="1">
    <citation type="submission" date="2017-02" db="EMBL/GenBank/DDBJ databases">
        <authorList>
            <person name="Peterson S.W."/>
        </authorList>
    </citation>
    <scope>NUCLEOTIDE SEQUENCE [LARGE SCALE GENOMIC DNA]</scope>
    <source>
        <strain evidence="1 2">B Mb 05.01</strain>
    </source>
</reference>
<name>A0A1R4K9N2_9MICO</name>
<dbReference type="Pfam" id="PF13196">
    <property type="entry name" value="DUF4012"/>
    <property type="match status" value="1"/>
</dbReference>
<accession>A0A1R4K9N2</accession>
<proteinExistence type="predicted"/>
<gene>
    <name evidence="1" type="ORF">FM104_11140</name>
</gene>
<keyword evidence="2" id="KW-1185">Reference proteome</keyword>
<protein>
    <submittedName>
        <fullName evidence="1">Methyl-accepting chemotaxis protein</fullName>
    </submittedName>
</protein>
<dbReference type="EMBL" id="FUKO01000026">
    <property type="protein sequence ID" value="SJN40884.1"/>
    <property type="molecule type" value="Genomic_DNA"/>
</dbReference>
<sequence>MAIAIPGAIIGKQVYDRAMSAKTSLEKAMPLASTAAQQVLAGDGEAAKATTAQIAKLTADAKKQTDDGMWKGLEWVPVAGPNLYAVRTAAAVTDDLVREALTPATALSLDAVQPKDGAIDLTGITAMQKVADQAAAAVNKASTDLASIDRGPLITEVDGALEKLTSAIGEVQPVLGPASEILGVLPQALGAEKPRHYLMIFQNNAESRGTGGNPATLVMIDVDKGKISIGQQASSADFDNGRSTPVTALDPETAALYGDKIGRWIQDSTLSPDFTETAGIVRAWWSEAFGTPVDAVASFDPVALSYLLAAAGPAVVPNKTVEIEEHSTPVLNEPLTLTAENAVPFLLNGVYSQYPDPLRQDAVFGLSAQAVFNAVTSGDVDPKALLESLTRAIDEGRLMYQPATKAEAALVSESRLSGKLPRTNSDETMVGAYVNDYTEGKLDYYMQLDLAASSTQCSAPAAPTFTVSATLTNTLTPEQAPELPSYIAPGRFFKKGDVATRLVLYGPVGATSATVTVDGKSVNRVARPHLGRPAVLVPIMNAPGQKHTVTVEFDGAKGKYGPLEVRHTPMVRDTPVAIAMPDCG</sequence>